<dbReference type="Proteomes" id="UP000244338">
    <property type="component" value="Unassembled WGS sequence"/>
</dbReference>
<keyword evidence="1" id="KW-0175">Coiled coil</keyword>
<evidence type="ECO:0000313" key="3">
    <source>
        <dbReference type="Proteomes" id="UP000244338"/>
    </source>
</evidence>
<dbReference type="Gene3D" id="1.20.120.20">
    <property type="entry name" value="Apolipoprotein"/>
    <property type="match status" value="1"/>
</dbReference>
<dbReference type="SUPFAM" id="SSF58113">
    <property type="entry name" value="Apolipoprotein A-I"/>
    <property type="match status" value="1"/>
</dbReference>
<proteinExistence type="predicted"/>
<reference evidence="3" key="1">
    <citation type="journal article" date="2018" name="Sci. Rep.">
        <title>Lignite coal burning seam in the remote Altai Mountains harbors a hydrogen-driven thermophilic microbial community.</title>
        <authorList>
            <person name="Kadnikov V.V."/>
            <person name="Mardanov A.V."/>
            <person name="Ivasenko D.A."/>
            <person name="Antsiferov D.V."/>
            <person name="Beletsky A.V."/>
            <person name="Karnachuk O.V."/>
            <person name="Ravin N.V."/>
        </authorList>
    </citation>
    <scope>NUCLEOTIDE SEQUENCE [LARGE SCALE GENOMIC DNA]</scope>
</reference>
<dbReference type="AlphaFoldDB" id="A0A2R6XZA3"/>
<feature type="coiled-coil region" evidence="1">
    <location>
        <begin position="93"/>
        <end position="120"/>
    </location>
</feature>
<feature type="coiled-coil region" evidence="1">
    <location>
        <begin position="35"/>
        <end position="62"/>
    </location>
</feature>
<dbReference type="EMBL" id="PEBX01000074">
    <property type="protein sequence ID" value="PTQ55767.1"/>
    <property type="molecule type" value="Genomic_DNA"/>
</dbReference>
<protein>
    <submittedName>
        <fullName evidence="2">Uncharacterized protein</fullName>
    </submittedName>
</protein>
<accession>A0A2R6XZA3</accession>
<evidence type="ECO:0000256" key="1">
    <source>
        <dbReference type="SAM" id="Coils"/>
    </source>
</evidence>
<comment type="caution">
    <text evidence="2">The sequence shown here is derived from an EMBL/GenBank/DDBJ whole genome shotgun (WGS) entry which is preliminary data.</text>
</comment>
<gene>
    <name evidence="2" type="ORF">BSOLF_1482</name>
</gene>
<organism evidence="2 3">
    <name type="scientific">Candidatus Carbonibacillus altaicus</name>
    <dbReference type="NCBI Taxonomy" id="2163959"/>
    <lineage>
        <taxon>Bacteria</taxon>
        <taxon>Bacillati</taxon>
        <taxon>Bacillota</taxon>
        <taxon>Bacilli</taxon>
        <taxon>Bacillales</taxon>
        <taxon>Candidatus Carbonibacillus</taxon>
    </lineage>
</organism>
<evidence type="ECO:0000313" key="2">
    <source>
        <dbReference type="EMBL" id="PTQ55767.1"/>
    </source>
</evidence>
<name>A0A2R6XZA3_9BACL</name>
<sequence>MREDLKKAVHKVSETVESLGQTVREQTEKITARLKHESQDTLQTWEEQKDHLQALIEEKVRQGADLKDAILAATDELFENMGQSAGELKEKVKSAAKDVVEKAQDKAQAVKEAAKETAEKVKEGFDKVKDA</sequence>